<evidence type="ECO:0000256" key="2">
    <source>
        <dbReference type="ARBA" id="ARBA00023180"/>
    </source>
</evidence>
<dbReference type="AlphaFoldDB" id="A0A3P8GBU5"/>
<reference evidence="6 7" key="1">
    <citation type="submission" date="2018-11" db="EMBL/GenBank/DDBJ databases">
        <authorList>
            <consortium name="Pathogen Informatics"/>
        </authorList>
    </citation>
    <scope>NUCLEOTIDE SEQUENCE [LARGE SCALE GENOMIC DNA]</scope>
</reference>
<dbReference type="InterPro" id="IPR018119">
    <property type="entry name" value="Strictosidine_synth_cons-reg"/>
</dbReference>
<protein>
    <submittedName>
        <fullName evidence="8">Str_synth domain-containing protein</fullName>
    </submittedName>
</protein>
<dbReference type="Pfam" id="PF20067">
    <property type="entry name" value="SSL_N"/>
    <property type="match status" value="1"/>
</dbReference>
<evidence type="ECO:0000256" key="4">
    <source>
        <dbReference type="SAM" id="Phobius"/>
    </source>
</evidence>
<organism evidence="6">
    <name type="scientific">Heligmosomoides polygyrus</name>
    <name type="common">Parasitic roundworm</name>
    <dbReference type="NCBI Taxonomy" id="6339"/>
    <lineage>
        <taxon>Eukaryota</taxon>
        <taxon>Metazoa</taxon>
        <taxon>Ecdysozoa</taxon>
        <taxon>Nematoda</taxon>
        <taxon>Chromadorea</taxon>
        <taxon>Rhabditida</taxon>
        <taxon>Rhabditina</taxon>
        <taxon>Rhabditomorpha</taxon>
        <taxon>Strongyloidea</taxon>
        <taxon>Heligmosomidae</taxon>
        <taxon>Heligmosomoides</taxon>
    </lineage>
</organism>
<dbReference type="WBParaSite" id="HPBE_0002233501-mRNA-1">
    <property type="protein sequence ID" value="HPBE_0002233501-mRNA-1"/>
    <property type="gene ID" value="HPBE_0002233501"/>
</dbReference>
<dbReference type="SUPFAM" id="SSF63829">
    <property type="entry name" value="Calcium-dependent phosphotriesterase"/>
    <property type="match status" value="1"/>
</dbReference>
<dbReference type="GO" id="GO:0012505">
    <property type="term" value="C:endomembrane system"/>
    <property type="evidence" value="ECO:0007669"/>
    <property type="project" value="TreeGrafter"/>
</dbReference>
<proteinExistence type="inferred from homology"/>
<dbReference type="Proteomes" id="UP000050761">
    <property type="component" value="Unassembled WGS sequence"/>
</dbReference>
<keyword evidence="2" id="KW-0325">Glycoprotein</keyword>
<comment type="similarity">
    <text evidence="1">Belongs to the strictosidine synthase family.</text>
</comment>
<name>A0A3P8GBU5_HELPZ</name>
<keyword evidence="7" id="KW-1185">Reference proteome</keyword>
<accession>A0A3P8GBU5</accession>
<keyword evidence="4" id="KW-0472">Membrane</keyword>
<dbReference type="PANTHER" id="PTHR10426">
    <property type="entry name" value="STRICTOSIDINE SYNTHASE-RELATED"/>
    <property type="match status" value="1"/>
</dbReference>
<dbReference type="PANTHER" id="PTHR10426:SF124">
    <property type="entry name" value="STRICTOSIDINE SYNTHASE CONSERVED REGION DOMAIN-CONTAINING PROTEIN"/>
    <property type="match status" value="1"/>
</dbReference>
<dbReference type="Pfam" id="PF03088">
    <property type="entry name" value="Str_synth"/>
    <property type="match status" value="1"/>
</dbReference>
<dbReference type="InterPro" id="IPR011042">
    <property type="entry name" value="6-blade_b-propeller_TolB-like"/>
</dbReference>
<gene>
    <name evidence="6" type="ORF">HPBE_LOCUS22334</name>
</gene>
<keyword evidence="4" id="KW-1133">Transmembrane helix</keyword>
<keyword evidence="4" id="KW-0812">Transmembrane</keyword>
<evidence type="ECO:0000259" key="5">
    <source>
        <dbReference type="Pfam" id="PF03088"/>
    </source>
</evidence>
<evidence type="ECO:0000256" key="3">
    <source>
        <dbReference type="SAM" id="MobiDB-lite"/>
    </source>
</evidence>
<evidence type="ECO:0000313" key="6">
    <source>
        <dbReference type="EMBL" id="VDP31943.1"/>
    </source>
</evidence>
<feature type="transmembrane region" description="Helical" evidence="4">
    <location>
        <begin position="27"/>
        <end position="50"/>
    </location>
</feature>
<sequence length="430" mass="47488">MREHTHAVQEHFNPAQEPDDPSPTSNASVLVVSAVVASIAFAVTCTHFFVTSPIDAVEFRLPPPAPFDNKMTPNERLSMAELLLEDQVYGPESIAVNRKTGRVYTGLKTGLICEIDLDNEAKILRAVRLTSVEGCDGSYHSMPKCGRPLGMRVHPDTDELYVLDAYLGLFSINWKTEKVRQFFAGGTSITGNDSAIPTRYLNDFDFLPDGCLVISESSTKFDDRDFIYDLMEHRANGRLLSYNTDKDELTVLVGDLHFPNGVQVRRGKVLVAEMGKARILKLVSPQACTIILLEDNKMGGSRFSPSAEELSVFIDNLPGYPDNIRHGSDGTLWVPIPTTRSETDSWLGARPTIRSMLTKLLSPQAMHAVADWMTHKYGLILKVDIESGAVLESFHDPTGRISDVSTAVEDGKGNLILGSDVNYFLARLKL</sequence>
<feature type="domain" description="Strictosidine synthase conserved region" evidence="5">
    <location>
        <begin position="202"/>
        <end position="281"/>
    </location>
</feature>
<dbReference type="OrthoDB" id="5307922at2759"/>
<feature type="region of interest" description="Disordered" evidence="3">
    <location>
        <begin position="1"/>
        <end position="24"/>
    </location>
</feature>
<evidence type="ECO:0000256" key="1">
    <source>
        <dbReference type="ARBA" id="ARBA00009191"/>
    </source>
</evidence>
<dbReference type="EMBL" id="UZAH01033891">
    <property type="protein sequence ID" value="VDP31943.1"/>
    <property type="molecule type" value="Genomic_DNA"/>
</dbReference>
<dbReference type="Gene3D" id="2.120.10.30">
    <property type="entry name" value="TolB, C-terminal domain"/>
    <property type="match status" value="1"/>
</dbReference>
<evidence type="ECO:0000313" key="7">
    <source>
        <dbReference type="Proteomes" id="UP000050761"/>
    </source>
</evidence>
<reference evidence="8" key="2">
    <citation type="submission" date="2019-09" db="UniProtKB">
        <authorList>
            <consortium name="WormBaseParasite"/>
        </authorList>
    </citation>
    <scope>IDENTIFICATION</scope>
</reference>
<dbReference type="GO" id="GO:0016787">
    <property type="term" value="F:hydrolase activity"/>
    <property type="evidence" value="ECO:0007669"/>
    <property type="project" value="TreeGrafter"/>
</dbReference>
<evidence type="ECO:0000313" key="8">
    <source>
        <dbReference type="WBParaSite" id="HPBE_0002233501-mRNA-1"/>
    </source>
</evidence>